<reference evidence="2 3" key="2">
    <citation type="journal article" date="2019" name="G3 (Bethesda)">
        <title>Hybrid Assembly of the Genome of the Entomopathogenic Nematode Steinernema carpocapsae Identifies the X-Chromosome.</title>
        <authorList>
            <person name="Serra L."/>
            <person name="Macchietto M."/>
            <person name="Macias-Munoz A."/>
            <person name="McGill C.J."/>
            <person name="Rodriguez I.M."/>
            <person name="Rodriguez B."/>
            <person name="Murad R."/>
            <person name="Mortazavi A."/>
        </authorList>
    </citation>
    <scope>NUCLEOTIDE SEQUENCE [LARGE SCALE GENOMIC DNA]</scope>
    <source>
        <strain evidence="2 3">ALL</strain>
    </source>
</reference>
<sequence>MSVWMLCGFCREATWQRGKYAGSDNSRTEPQPKTNRHRKESPLNATGRNRQNLRRLILSSLAVPAYTPRFLWNWRPQSLFFVSVTMDMNPYRVFLLLKKHFELNTRRLLLIPRNSSRTK</sequence>
<feature type="region of interest" description="Disordered" evidence="1">
    <location>
        <begin position="20"/>
        <end position="48"/>
    </location>
</feature>
<dbReference type="EMBL" id="CM016762">
    <property type="protein sequence ID" value="TMS35229.1"/>
    <property type="molecule type" value="Genomic_DNA"/>
</dbReference>
<comment type="caution">
    <text evidence="2">The sequence shown here is derived from an EMBL/GenBank/DDBJ whole genome shotgun (WGS) entry which is preliminary data.</text>
</comment>
<protein>
    <submittedName>
        <fullName evidence="2">Uncharacterized protein</fullName>
    </submittedName>
</protein>
<evidence type="ECO:0000313" key="2">
    <source>
        <dbReference type="EMBL" id="TMS35229.1"/>
    </source>
</evidence>
<dbReference type="EMBL" id="AZBU02000001">
    <property type="protein sequence ID" value="TMS35229.1"/>
    <property type="molecule type" value="Genomic_DNA"/>
</dbReference>
<keyword evidence="3" id="KW-1185">Reference proteome</keyword>
<reference evidence="2 3" key="1">
    <citation type="journal article" date="2015" name="Genome Biol.">
        <title>Comparative genomics of Steinernema reveals deeply conserved gene regulatory networks.</title>
        <authorList>
            <person name="Dillman A.R."/>
            <person name="Macchietto M."/>
            <person name="Porter C.F."/>
            <person name="Rogers A."/>
            <person name="Williams B."/>
            <person name="Antoshechkin I."/>
            <person name="Lee M.M."/>
            <person name="Goodwin Z."/>
            <person name="Lu X."/>
            <person name="Lewis E.E."/>
            <person name="Goodrich-Blair H."/>
            <person name="Stock S.P."/>
            <person name="Adams B.J."/>
            <person name="Sternberg P.W."/>
            <person name="Mortazavi A."/>
        </authorList>
    </citation>
    <scope>NUCLEOTIDE SEQUENCE [LARGE SCALE GENOMIC DNA]</scope>
    <source>
        <strain evidence="2 3">ALL</strain>
    </source>
</reference>
<dbReference type="Proteomes" id="UP000298663">
    <property type="component" value="Chromosome X"/>
</dbReference>
<accession>A0A4U8URS8</accession>
<evidence type="ECO:0000313" key="3">
    <source>
        <dbReference type="Proteomes" id="UP000298663"/>
    </source>
</evidence>
<gene>
    <name evidence="2" type="ORF">L596_002677</name>
</gene>
<dbReference type="AlphaFoldDB" id="A0A4U8URS8"/>
<name>A0A4U8URS8_STECR</name>
<organism evidence="2 3">
    <name type="scientific">Steinernema carpocapsae</name>
    <name type="common">Entomopathogenic nematode</name>
    <dbReference type="NCBI Taxonomy" id="34508"/>
    <lineage>
        <taxon>Eukaryota</taxon>
        <taxon>Metazoa</taxon>
        <taxon>Ecdysozoa</taxon>
        <taxon>Nematoda</taxon>
        <taxon>Chromadorea</taxon>
        <taxon>Rhabditida</taxon>
        <taxon>Tylenchina</taxon>
        <taxon>Panagrolaimomorpha</taxon>
        <taxon>Strongyloidoidea</taxon>
        <taxon>Steinernematidae</taxon>
        <taxon>Steinernema</taxon>
    </lineage>
</organism>
<evidence type="ECO:0000256" key="1">
    <source>
        <dbReference type="SAM" id="MobiDB-lite"/>
    </source>
</evidence>
<proteinExistence type="predicted"/>
<feature type="compositionally biased region" description="Polar residues" evidence="1">
    <location>
        <begin position="23"/>
        <end position="33"/>
    </location>
</feature>